<name>V6TM39_GIAIN</name>
<dbReference type="GO" id="GO:0006298">
    <property type="term" value="P:mismatch repair"/>
    <property type="evidence" value="ECO:0007669"/>
    <property type="project" value="InterPro"/>
</dbReference>
<dbReference type="VEuPathDB" id="GiardiaDB:GL50581_2123"/>
<dbReference type="InterPro" id="IPR007695">
    <property type="entry name" value="DNA_mismatch_repair_MutS-lik_N"/>
</dbReference>
<reference evidence="10" key="1">
    <citation type="submission" date="2012-02" db="EMBL/GenBank/DDBJ databases">
        <title>Genome sequencing of Giardia lamblia Genotypes A2 and B isolates (DH and GS) and comparative analysis with the genomes of Genotypes A1 and E (WB and Pig).</title>
        <authorList>
            <person name="Adam R."/>
            <person name="Dahlstrom E."/>
            <person name="Martens C."/>
            <person name="Bruno D."/>
            <person name="Barbian K."/>
            <person name="Porcella S.F."/>
            <person name="Nash T."/>
        </authorList>
    </citation>
    <scope>NUCLEOTIDE SEQUENCE</scope>
    <source>
        <strain evidence="10">DH</strain>
    </source>
</reference>
<dbReference type="InterPro" id="IPR045076">
    <property type="entry name" value="MutS"/>
</dbReference>
<dbReference type="PANTHER" id="PTHR11361:SF148">
    <property type="entry name" value="DNA MISMATCH REPAIR PROTEIN MSH6"/>
    <property type="match status" value="1"/>
</dbReference>
<dbReference type="AlphaFoldDB" id="V6TM39"/>
<feature type="compositionally biased region" description="Low complexity" evidence="7">
    <location>
        <begin position="111"/>
        <end position="124"/>
    </location>
</feature>
<evidence type="ECO:0000256" key="3">
    <source>
        <dbReference type="ARBA" id="ARBA00022763"/>
    </source>
</evidence>
<dbReference type="SUPFAM" id="SSF48334">
    <property type="entry name" value="DNA repair protein MutS, domain III"/>
    <property type="match status" value="1"/>
</dbReference>
<dbReference type="VEuPathDB" id="GiardiaDB:GL50803_0034058"/>
<feature type="compositionally biased region" description="Polar residues" evidence="7">
    <location>
        <begin position="174"/>
        <end position="187"/>
    </location>
</feature>
<dbReference type="Gene3D" id="3.40.1170.10">
    <property type="entry name" value="DNA repair protein MutS, domain I"/>
    <property type="match status" value="1"/>
</dbReference>
<organism evidence="9 10">
    <name type="scientific">Giardia intestinalis</name>
    <name type="common">Giardia lamblia</name>
    <dbReference type="NCBI Taxonomy" id="5741"/>
    <lineage>
        <taxon>Eukaryota</taxon>
        <taxon>Metamonada</taxon>
        <taxon>Diplomonadida</taxon>
        <taxon>Hexamitidae</taxon>
        <taxon>Giardiinae</taxon>
        <taxon>Giardia</taxon>
    </lineage>
</organism>
<comment type="function">
    <text evidence="6">Component of the post-replicative DNA mismatch repair system (MMR).</text>
</comment>
<dbReference type="CDD" id="cd03243">
    <property type="entry name" value="ABC_MutS_homologs"/>
    <property type="match status" value="1"/>
</dbReference>
<evidence type="ECO:0000256" key="4">
    <source>
        <dbReference type="ARBA" id="ARBA00022840"/>
    </source>
</evidence>
<dbReference type="PIRSF" id="PIRSF037677">
    <property type="entry name" value="DNA_mis_repair_Msh6"/>
    <property type="match status" value="1"/>
</dbReference>
<dbReference type="VEuPathDB" id="GiardiaDB:QR46_1075"/>
<evidence type="ECO:0000259" key="8">
    <source>
        <dbReference type="PROSITE" id="PS00486"/>
    </source>
</evidence>
<evidence type="ECO:0000256" key="2">
    <source>
        <dbReference type="ARBA" id="ARBA00022741"/>
    </source>
</evidence>
<evidence type="ECO:0000256" key="7">
    <source>
        <dbReference type="SAM" id="MobiDB-lite"/>
    </source>
</evidence>
<dbReference type="InterPro" id="IPR007696">
    <property type="entry name" value="DNA_mismatch_repair_MutS_core"/>
</dbReference>
<dbReference type="InterPro" id="IPR017261">
    <property type="entry name" value="DNA_mismatch_repair_MutS/MSH"/>
</dbReference>
<dbReference type="InterPro" id="IPR000432">
    <property type="entry name" value="DNA_mismatch_repair_MutS_C"/>
</dbReference>
<feature type="compositionally biased region" description="Polar residues" evidence="7">
    <location>
        <begin position="145"/>
        <end position="155"/>
    </location>
</feature>
<dbReference type="SUPFAM" id="SSF55271">
    <property type="entry name" value="DNA repair protein MutS, domain I"/>
    <property type="match status" value="1"/>
</dbReference>
<dbReference type="PROSITE" id="PS00486">
    <property type="entry name" value="DNA_MISMATCH_REPAIR_2"/>
    <property type="match status" value="1"/>
</dbReference>
<keyword evidence="3 6" id="KW-0227">DNA damage</keyword>
<feature type="region of interest" description="Disordered" evidence="7">
    <location>
        <begin position="111"/>
        <end position="187"/>
    </location>
</feature>
<dbReference type="GO" id="GO:0005524">
    <property type="term" value="F:ATP binding"/>
    <property type="evidence" value="ECO:0007669"/>
    <property type="project" value="UniProtKB-UniRule"/>
</dbReference>
<reference evidence="9 10" key="2">
    <citation type="journal article" date="2013" name="Genome Biol. Evol.">
        <title>Genome sequencing of Giardia lamblia genotypes A2 and B isolates (DH and GS) and comparative analysis with the genomes of genotypes A1 and E (WB and Pig).</title>
        <authorList>
            <person name="Adam R.D."/>
            <person name="Dahlstrom E.W."/>
            <person name="Martens C.A."/>
            <person name="Bruno D.P."/>
            <person name="Barbian K.D."/>
            <person name="Ricklefs S.M."/>
            <person name="Hernandez M.M."/>
            <person name="Narla N.P."/>
            <person name="Patel R.B."/>
            <person name="Porcella S.F."/>
            <person name="Nash T.E."/>
        </authorList>
    </citation>
    <scope>NUCLEOTIDE SEQUENCE [LARGE SCALE GENOMIC DNA]</scope>
    <source>
        <strain evidence="9 10">DH</strain>
    </source>
</reference>
<dbReference type="SMART" id="SM00534">
    <property type="entry name" value="MUTSac"/>
    <property type="match status" value="1"/>
</dbReference>
<keyword evidence="6" id="KW-0234">DNA repair</keyword>
<dbReference type="InterPro" id="IPR027417">
    <property type="entry name" value="P-loop_NTPase"/>
</dbReference>
<dbReference type="Pfam" id="PF00488">
    <property type="entry name" value="MutS_V"/>
    <property type="match status" value="1"/>
</dbReference>
<dbReference type="InterPro" id="IPR036187">
    <property type="entry name" value="DNA_mismatch_repair_MutS_sf"/>
</dbReference>
<proteinExistence type="inferred from homology"/>
<evidence type="ECO:0000256" key="1">
    <source>
        <dbReference type="ARBA" id="ARBA00006271"/>
    </source>
</evidence>
<dbReference type="GO" id="GO:0140664">
    <property type="term" value="F:ATP-dependent DNA damage sensor activity"/>
    <property type="evidence" value="ECO:0007669"/>
    <property type="project" value="InterPro"/>
</dbReference>
<dbReference type="SUPFAM" id="SSF52540">
    <property type="entry name" value="P-loop containing nucleoside triphosphate hydrolases"/>
    <property type="match status" value="1"/>
</dbReference>
<keyword evidence="4 6" id="KW-0067">ATP-binding</keyword>
<comment type="similarity">
    <text evidence="1 6">Belongs to the DNA mismatch repair MutS family.</text>
</comment>
<dbReference type="VEuPathDB" id="GiardiaDB:DHA2_151344"/>
<gene>
    <name evidence="9" type="ORF">DHA2_151344</name>
</gene>
<protein>
    <recommendedName>
        <fullName evidence="6">DNA mismatch repair protein</fullName>
    </recommendedName>
</protein>
<dbReference type="GO" id="GO:0032301">
    <property type="term" value="C:MutSalpha complex"/>
    <property type="evidence" value="ECO:0007669"/>
    <property type="project" value="TreeGrafter"/>
</dbReference>
<dbReference type="GO" id="GO:0030983">
    <property type="term" value="F:mismatched DNA binding"/>
    <property type="evidence" value="ECO:0007669"/>
    <property type="project" value="UniProtKB-UniRule"/>
</dbReference>
<dbReference type="Gene3D" id="3.40.50.300">
    <property type="entry name" value="P-loop containing nucleotide triphosphate hydrolases"/>
    <property type="match status" value="1"/>
</dbReference>
<evidence type="ECO:0000313" key="9">
    <source>
        <dbReference type="EMBL" id="ESU39791.1"/>
    </source>
</evidence>
<dbReference type="EMBL" id="AHGT01000001">
    <property type="protein sequence ID" value="ESU39791.1"/>
    <property type="molecule type" value="Genomic_DNA"/>
</dbReference>
<feature type="domain" description="DNA mismatch repair proteins mutS family" evidence="8">
    <location>
        <begin position="1006"/>
        <end position="1022"/>
    </location>
</feature>
<dbReference type="Gene3D" id="1.10.1420.10">
    <property type="match status" value="1"/>
</dbReference>
<sequence length="1132" mass="126014">MLQRLLPHLSCYSVNRALLSLSVKSPMPKQLTLDFFVRKHPQSSGRTIIDSEPAEPIPVPVKTEDEATMKSVASFADRQKPSTPQCQTQVFIAEPLIRRVRPGLEAFRAQPTASLTSASASPSPRGFSTPGASPQQGHLKANASPLHSSIPQKGLSSKRRAASTSEESHDDIRSPNQGKQAPTTGFTRQYASIRKRLDSNTVLYIRKGRFFELYEQDSIFGNVTMGLKLTRHASSMSMCGVPDYMLDKYIKLTLDSGKRAAIADEMSEMDKVEKVQKRQVIAVYSPGSVSSALLLGSQYGILYIEDRGSADSDSKYLQFYDPLRRLVLIKSEPCTMGEVIALIQRLSPAEIVISSCVYELVRAQLSVYFLGPIYAYDNLYATVCSTNLLWDISLDALESCANISSAFRYYLNYLLATDKRLTPIQQGDIAEYLTNITLSGIFRLPQNSSPIATLPMLTLSSLGILPLCSADRLARFEAVDSSVFEVYNNCVTRDGSQMLKMWLMNPLYDVETIQLRQNAIKLFADSVNHKHVEAVLTSLKAVGTSLYYLVLGCRSNCHFNSFNVLEQSTLSNRLFVQLLVTIIRTCSAAEALHTLLGFNEKNVQSNEMLRHFSSSNSCWKFLETLCNKVASMFEVDTPQTMLRKDFKLSANSNEPNLQIVDALLDRIEQRYVEYLNTLAQTHRLSPSLKDYPLTALAPATSTAKVYTLSPFPDRHLVVGDSLIPLAKQSHFARIEGITQISSTKTVGRFSVLDPLPNETIAAANLATRATESQSQYNQQALCRLLGVDVTVDGATQGTRAKVKLLIQALDKVAFRRLLELESFLLRRKNSILNTLKLDLLVFLFEHEDMIREMCSIFSQVDVLCCFSKLSRIYAHVPWSYPLFQPPVHEQEHILDISKAYHPIALKLSQARLKAWVPLDCNFQNNKMLVLTGCNMSGKSTAMRLIGIAVLLAQIGAPLPCSGMVLTPYNTILAKIGNEEDIRSTFQKETADCAELLQEALRPEARSLFLLDEFGRGTDSTTGDALAEAVCRQLTQLNLRAVVSTHSPLMALKLKQDKQVRLCHMSYEITASGIQFKHTLCHGLCTRSFGSQVARLAGFPTELLEQCDKHTRGFIYSCTLSTMEAVEDMLGQK</sequence>
<dbReference type="InterPro" id="IPR016151">
    <property type="entry name" value="DNA_mismatch_repair_MutS_N"/>
</dbReference>
<evidence type="ECO:0000256" key="6">
    <source>
        <dbReference type="PIRNR" id="PIRNR037677"/>
    </source>
</evidence>
<keyword evidence="2 6" id="KW-0547">Nucleotide-binding</keyword>
<dbReference type="SMART" id="SM00533">
    <property type="entry name" value="MUTSd"/>
    <property type="match status" value="1"/>
</dbReference>
<accession>V6TM39</accession>
<dbReference type="PANTHER" id="PTHR11361">
    <property type="entry name" value="DNA MISMATCH REPAIR PROTEIN MUTS FAMILY MEMBER"/>
    <property type="match status" value="1"/>
</dbReference>
<dbReference type="Pfam" id="PF01624">
    <property type="entry name" value="MutS_I"/>
    <property type="match status" value="1"/>
</dbReference>
<keyword evidence="5 6" id="KW-0238">DNA-binding</keyword>
<evidence type="ECO:0000313" key="10">
    <source>
        <dbReference type="Proteomes" id="UP000018320"/>
    </source>
</evidence>
<dbReference type="Pfam" id="PF05192">
    <property type="entry name" value="MutS_III"/>
    <property type="match status" value="1"/>
</dbReference>
<dbReference type="Proteomes" id="UP000018320">
    <property type="component" value="Unassembled WGS sequence"/>
</dbReference>
<evidence type="ECO:0000256" key="5">
    <source>
        <dbReference type="ARBA" id="ARBA00023125"/>
    </source>
</evidence>
<comment type="caution">
    <text evidence="9">The sequence shown here is derived from an EMBL/GenBank/DDBJ whole genome shotgun (WGS) entry which is preliminary data.</text>
</comment>